<dbReference type="EMBL" id="AACNSW010000028">
    <property type="protein sequence ID" value="EAL3777263.1"/>
    <property type="molecule type" value="Genomic_DNA"/>
</dbReference>
<sequence length="264" mass="30876">MDKVKLGSQTAKNGFKNEAFVVAVFNNWQNEILAQKWLKAMGYDLESIEEVKAEKIKGSFKADVQIVILVQIKLQKLQDVQNIQVKLVSNNQGFNQIDKRWLKSYNELWNFPNDVYEILQYFVGEKEPKIENPKDKRRMFFNEFSQKEQDKILNFFNENKILILNDILKGRGQFASEWFLVILRLESKIEWVLKPINEVINFYGGEVRFSPQGSLKIGKVTMQRKGGDGGRESAKMLQFKIDPCELLYNKKPKNYHNLTPHHSP</sequence>
<keyword evidence="1" id="KW-0540">Nuclease</keyword>
<gene>
    <name evidence="1" type="ORF">BSY74_07090</name>
</gene>
<dbReference type="Pfam" id="PF11463">
    <property type="entry name" value="R-HINP1I"/>
    <property type="match status" value="1"/>
</dbReference>
<keyword evidence="1" id="KW-0378">Hydrolase</keyword>
<dbReference type="GO" id="GO:0004519">
    <property type="term" value="F:endonuclease activity"/>
    <property type="evidence" value="ECO:0007669"/>
    <property type="project" value="UniProtKB-KW"/>
</dbReference>
<organism evidence="1">
    <name type="scientific">Campylobacter upsaliensis</name>
    <dbReference type="NCBI Taxonomy" id="28080"/>
    <lineage>
        <taxon>Bacteria</taxon>
        <taxon>Pseudomonadati</taxon>
        <taxon>Campylobacterota</taxon>
        <taxon>Epsilonproteobacteria</taxon>
        <taxon>Campylobacterales</taxon>
        <taxon>Campylobacteraceae</taxon>
        <taxon>Campylobacter</taxon>
    </lineage>
</organism>
<dbReference type="AlphaFoldDB" id="A0A5L8Q4G3"/>
<accession>A0A5L8Q4G3</accession>
<dbReference type="RefSeq" id="WP_176318625.1">
    <property type="nucleotide sequence ID" value="NZ_CBCXLM010000006.1"/>
</dbReference>
<dbReference type="GeneID" id="58538153"/>
<name>A0A5L8Q4G3_CAMUP</name>
<dbReference type="InterPro" id="IPR021107">
    <property type="entry name" value="Restrct_endonuc_II_HinP1I"/>
</dbReference>
<dbReference type="CDD" id="cd22331">
    <property type="entry name" value="HinP1I-like"/>
    <property type="match status" value="1"/>
</dbReference>
<evidence type="ECO:0000313" key="1">
    <source>
        <dbReference type="EMBL" id="EAL3777263.1"/>
    </source>
</evidence>
<comment type="caution">
    <text evidence="1">The sequence shown here is derived from an EMBL/GenBank/DDBJ whole genome shotgun (WGS) entry which is preliminary data.</text>
</comment>
<proteinExistence type="predicted"/>
<reference evidence="1" key="1">
    <citation type="submission" date="2018-05" db="EMBL/GenBank/DDBJ databases">
        <authorList>
            <consortium name="PulseNet: The National Subtyping Network for Foodborne Disease Surveillance"/>
            <person name="Tarr C.L."/>
            <person name="Trees E."/>
            <person name="Katz L.S."/>
            <person name="Carleton-Romer H.A."/>
            <person name="Stroika S."/>
            <person name="Kucerova Z."/>
            <person name="Roache K.F."/>
            <person name="Sabol A.L."/>
            <person name="Besser J."/>
            <person name="Gerner-Smidt P."/>
        </authorList>
    </citation>
    <scope>NUCLEOTIDE SEQUENCE</scope>
    <source>
        <strain evidence="1">PNUSAC001154</strain>
    </source>
</reference>
<dbReference type="Gene3D" id="3.40.1350.40">
    <property type="match status" value="2"/>
</dbReference>
<keyword evidence="1" id="KW-0255">Endonuclease</keyword>
<protein>
    <submittedName>
        <fullName evidence="1">Type II restriction endonuclease</fullName>
    </submittedName>
</protein>